<evidence type="ECO:0000313" key="4">
    <source>
        <dbReference type="EMBL" id="TRX99142.1"/>
    </source>
</evidence>
<dbReference type="InterPro" id="IPR019533">
    <property type="entry name" value="Peptidase_S26"/>
</dbReference>
<dbReference type="Gene3D" id="2.10.109.10">
    <property type="entry name" value="Umud Fragment, subunit A"/>
    <property type="match status" value="1"/>
</dbReference>
<proteinExistence type="predicted"/>
<dbReference type="SUPFAM" id="SSF51306">
    <property type="entry name" value="LexA/Signal peptidase"/>
    <property type="match status" value="1"/>
</dbReference>
<keyword evidence="2" id="KW-0812">Transmembrane</keyword>
<dbReference type="RefSeq" id="WP_012243096.1">
    <property type="nucleotide sequence ID" value="NZ_JACAOE010000002.1"/>
</dbReference>
<dbReference type="AlphaFoldDB" id="A0A553IG18"/>
<evidence type="ECO:0000313" key="5">
    <source>
        <dbReference type="Proteomes" id="UP000315938"/>
    </source>
</evidence>
<feature type="domain" description="Peptidase S26" evidence="3">
    <location>
        <begin position="21"/>
        <end position="84"/>
    </location>
</feature>
<feature type="region of interest" description="Disordered" evidence="1">
    <location>
        <begin position="197"/>
        <end position="221"/>
    </location>
</feature>
<dbReference type="GO" id="GO:0004252">
    <property type="term" value="F:serine-type endopeptidase activity"/>
    <property type="evidence" value="ECO:0007669"/>
    <property type="project" value="InterPro"/>
</dbReference>
<dbReference type="GeneID" id="41339305"/>
<organism evidence="4 5">
    <name type="scientific">Acholeplasma laidlawii</name>
    <dbReference type="NCBI Taxonomy" id="2148"/>
    <lineage>
        <taxon>Bacteria</taxon>
        <taxon>Bacillati</taxon>
        <taxon>Mycoplasmatota</taxon>
        <taxon>Mollicutes</taxon>
        <taxon>Acholeplasmatales</taxon>
        <taxon>Acholeplasmataceae</taxon>
        <taxon>Acholeplasma</taxon>
    </lineage>
</organism>
<keyword evidence="2" id="KW-1133">Transmembrane helix</keyword>
<comment type="caution">
    <text evidence="4">The sequence shown here is derived from an EMBL/GenBank/DDBJ whole genome shotgun (WGS) entry which is preliminary data.</text>
</comment>
<accession>A0A553IG18</accession>
<dbReference type="GO" id="GO:0006465">
    <property type="term" value="P:signal peptide processing"/>
    <property type="evidence" value="ECO:0007669"/>
    <property type="project" value="InterPro"/>
</dbReference>
<dbReference type="InterPro" id="IPR036286">
    <property type="entry name" value="LexA/Signal_pep-like_sf"/>
</dbReference>
<dbReference type="Pfam" id="PF10502">
    <property type="entry name" value="Peptidase_S26"/>
    <property type="match status" value="1"/>
</dbReference>
<keyword evidence="2" id="KW-0472">Membrane</keyword>
<dbReference type="Proteomes" id="UP000315938">
    <property type="component" value="Unassembled WGS sequence"/>
</dbReference>
<reference evidence="4 5" key="1">
    <citation type="submission" date="2019-07" db="EMBL/GenBank/DDBJ databases">
        <title>Genome sequence of Acholeplasma laidlawii strain with increased resistance to erythromycin.</title>
        <authorList>
            <person name="Medvedeva E.S."/>
            <person name="Baranova N.B."/>
            <person name="Siniagina M.N."/>
            <person name="Mouzykantov A."/>
            <person name="Chernova O.A."/>
            <person name="Chernov V.M."/>
        </authorList>
    </citation>
    <scope>NUCLEOTIDE SEQUENCE [LARGE SCALE GENOMIC DNA]</scope>
    <source>
        <strain evidence="4 5">PG8REry</strain>
    </source>
</reference>
<evidence type="ECO:0000256" key="1">
    <source>
        <dbReference type="SAM" id="MobiDB-lite"/>
    </source>
</evidence>
<dbReference type="EMBL" id="VKID01000002">
    <property type="protein sequence ID" value="TRX99142.1"/>
    <property type="molecule type" value="Genomic_DNA"/>
</dbReference>
<feature type="transmembrane region" description="Helical" evidence="2">
    <location>
        <begin position="14"/>
        <end position="33"/>
    </location>
</feature>
<dbReference type="CDD" id="cd06462">
    <property type="entry name" value="Peptidase_S24_S26"/>
    <property type="match status" value="1"/>
</dbReference>
<sequence length="221" mass="25629">MENKSKYIRLIKNILYYGITFFLLIVIAVSLFIPNGLVKVFGIGWYRVVSESMEPLIMTGDYIVVVKDTDVESFEDGDIIIFETYFYNSRVGMYIRDVVTHHFYDIDDEGYILTYPHSQYNLAPELRRLDEWRRSSTEIYRLKPEDIIGRHQSTIKMSMVSAFITSPYGVAVIIINIGLVIGLIVLYQYDKHKKQEKLGETNTPDENLNGDTNTNVDKLDE</sequence>
<gene>
    <name evidence="4" type="ORF">FNV44_05395</name>
</gene>
<evidence type="ECO:0000259" key="3">
    <source>
        <dbReference type="Pfam" id="PF10502"/>
    </source>
</evidence>
<name>A0A553IG18_ACHLA</name>
<protein>
    <recommendedName>
        <fullName evidence="3">Peptidase S26 domain-containing protein</fullName>
    </recommendedName>
</protein>
<evidence type="ECO:0000256" key="2">
    <source>
        <dbReference type="SAM" id="Phobius"/>
    </source>
</evidence>
<feature type="transmembrane region" description="Helical" evidence="2">
    <location>
        <begin position="168"/>
        <end position="187"/>
    </location>
</feature>
<feature type="compositionally biased region" description="Polar residues" evidence="1">
    <location>
        <begin position="200"/>
        <end position="221"/>
    </location>
</feature>